<name>A0ABN6XTL6_9MICO</name>
<protein>
    <submittedName>
        <fullName evidence="2">Uncharacterized protein</fullName>
    </submittedName>
</protein>
<dbReference type="Gene3D" id="3.40.50.1950">
    <property type="entry name" value="Flavin prenyltransferase-like"/>
    <property type="match status" value="1"/>
</dbReference>
<proteinExistence type="predicted"/>
<feature type="compositionally biased region" description="Basic and acidic residues" evidence="1">
    <location>
        <begin position="84"/>
        <end position="103"/>
    </location>
</feature>
<evidence type="ECO:0000256" key="1">
    <source>
        <dbReference type="SAM" id="MobiDB-lite"/>
    </source>
</evidence>
<gene>
    <name evidence="2" type="ORF">GCM10025866_28890</name>
</gene>
<keyword evidence="3" id="KW-1185">Reference proteome</keyword>
<dbReference type="SUPFAM" id="SSF52507">
    <property type="entry name" value="Homo-oligomeric flavin-containing Cys decarboxylases, HFCD"/>
    <property type="match status" value="1"/>
</dbReference>
<feature type="region of interest" description="Disordered" evidence="1">
    <location>
        <begin position="71"/>
        <end position="103"/>
    </location>
</feature>
<reference evidence="3" key="1">
    <citation type="journal article" date="2019" name="Int. J. Syst. Evol. Microbiol.">
        <title>The Global Catalogue of Microorganisms (GCM) 10K type strain sequencing project: providing services to taxonomists for standard genome sequencing and annotation.</title>
        <authorList>
            <consortium name="The Broad Institute Genomics Platform"/>
            <consortium name="The Broad Institute Genome Sequencing Center for Infectious Disease"/>
            <person name="Wu L."/>
            <person name="Ma J."/>
        </authorList>
    </citation>
    <scope>NUCLEOTIDE SEQUENCE [LARGE SCALE GENOMIC DNA]</scope>
    <source>
        <strain evidence="3">NBRC 108725</strain>
    </source>
</reference>
<sequence length="103" mass="10603">MAAPSTVANVALLRERGAHIVGPGVGALTGSDVGPGRMAEPEEILAAALAAVRPQDLAGRRILVTAGARESRSTLSASWATGRADAKASHWPRPRETAVRASR</sequence>
<accession>A0ABN6XTL6</accession>
<evidence type="ECO:0000313" key="2">
    <source>
        <dbReference type="EMBL" id="BDZ46980.1"/>
    </source>
</evidence>
<dbReference type="Proteomes" id="UP001321498">
    <property type="component" value="Chromosome"/>
</dbReference>
<organism evidence="2 3">
    <name type="scientific">Naasia aerilata</name>
    <dbReference type="NCBI Taxonomy" id="1162966"/>
    <lineage>
        <taxon>Bacteria</taxon>
        <taxon>Bacillati</taxon>
        <taxon>Actinomycetota</taxon>
        <taxon>Actinomycetes</taxon>
        <taxon>Micrococcales</taxon>
        <taxon>Microbacteriaceae</taxon>
        <taxon>Naasia</taxon>
    </lineage>
</organism>
<evidence type="ECO:0000313" key="3">
    <source>
        <dbReference type="Proteomes" id="UP001321498"/>
    </source>
</evidence>
<dbReference type="EMBL" id="AP027731">
    <property type="protein sequence ID" value="BDZ46980.1"/>
    <property type="molecule type" value="Genomic_DNA"/>
</dbReference>
<dbReference type="InterPro" id="IPR036551">
    <property type="entry name" value="Flavin_trans-like"/>
</dbReference>